<keyword evidence="10" id="KW-0902">Two-component regulatory system</keyword>
<evidence type="ECO:0000256" key="3">
    <source>
        <dbReference type="ARBA" id="ARBA00012438"/>
    </source>
</evidence>
<comment type="subunit">
    <text evidence="13">At low DSF concentrations, interacts with RpfF.</text>
</comment>
<evidence type="ECO:0000259" key="17">
    <source>
        <dbReference type="PROSITE" id="PS50109"/>
    </source>
</evidence>
<dbReference type="GO" id="GO:0005524">
    <property type="term" value="F:ATP binding"/>
    <property type="evidence" value="ECO:0007669"/>
    <property type="project" value="UniProtKB-KW"/>
</dbReference>
<evidence type="ECO:0000256" key="16">
    <source>
        <dbReference type="SAM" id="Phobius"/>
    </source>
</evidence>
<evidence type="ECO:0000256" key="9">
    <source>
        <dbReference type="ARBA" id="ARBA00022840"/>
    </source>
</evidence>
<dbReference type="PANTHER" id="PTHR43047:SF72">
    <property type="entry name" value="OSMOSENSING HISTIDINE PROTEIN KINASE SLN1"/>
    <property type="match status" value="1"/>
</dbReference>
<dbReference type="Gene3D" id="1.10.287.130">
    <property type="match status" value="1"/>
</dbReference>
<dbReference type="SMART" id="SM00387">
    <property type="entry name" value="HATPase_c"/>
    <property type="match status" value="1"/>
</dbReference>
<dbReference type="Gene3D" id="6.10.340.10">
    <property type="match status" value="1"/>
</dbReference>
<dbReference type="InterPro" id="IPR035965">
    <property type="entry name" value="PAS-like_dom_sf"/>
</dbReference>
<dbReference type="CDD" id="cd16922">
    <property type="entry name" value="HATPase_EvgS-ArcB-TorS-like"/>
    <property type="match status" value="1"/>
</dbReference>
<feature type="transmembrane region" description="Helical" evidence="16">
    <location>
        <begin position="296"/>
        <end position="318"/>
    </location>
</feature>
<feature type="domain" description="HAMP" evidence="18">
    <location>
        <begin position="323"/>
        <end position="378"/>
    </location>
</feature>
<keyword evidence="5" id="KW-0808">Transferase</keyword>
<feature type="domain" description="Histidine kinase" evidence="17">
    <location>
        <begin position="535"/>
        <end position="756"/>
    </location>
</feature>
<dbReference type="GO" id="GO:0005886">
    <property type="term" value="C:plasma membrane"/>
    <property type="evidence" value="ECO:0007669"/>
    <property type="project" value="TreeGrafter"/>
</dbReference>
<evidence type="ECO:0000256" key="10">
    <source>
        <dbReference type="ARBA" id="ARBA00023012"/>
    </source>
</evidence>
<evidence type="ECO:0000256" key="13">
    <source>
        <dbReference type="ARBA" id="ARBA00064003"/>
    </source>
</evidence>
<evidence type="ECO:0000256" key="15">
    <source>
        <dbReference type="ARBA" id="ARBA00070152"/>
    </source>
</evidence>
<keyword evidence="20" id="KW-1185">Reference proteome</keyword>
<keyword evidence="16" id="KW-0812">Transmembrane</keyword>
<dbReference type="Pfam" id="PF02518">
    <property type="entry name" value="HATPase_c"/>
    <property type="match status" value="1"/>
</dbReference>
<dbReference type="GO" id="GO:0009927">
    <property type="term" value="F:histidine phosphotransfer kinase activity"/>
    <property type="evidence" value="ECO:0007669"/>
    <property type="project" value="TreeGrafter"/>
</dbReference>
<dbReference type="SUPFAM" id="SSF55785">
    <property type="entry name" value="PYP-like sensor domain (PAS domain)"/>
    <property type="match status" value="1"/>
</dbReference>
<keyword evidence="8" id="KW-0418">Kinase</keyword>
<dbReference type="SMART" id="SM00304">
    <property type="entry name" value="HAMP"/>
    <property type="match status" value="1"/>
</dbReference>
<evidence type="ECO:0000256" key="5">
    <source>
        <dbReference type="ARBA" id="ARBA00022679"/>
    </source>
</evidence>
<sequence length="860" mass="95337">MRWNNTITTRLVAYLLLTGIVPLLLFGVGAFYVARGMVLEQTTANNQRTLQEAQQLLTLYSEQLEDLASNIAGNEAIARALYELDRATEDSYSRLNTRAQIGYILNHFLRTRGLVSLDVLSLQGRHFHVGATLDAQDVPTNTVRQLVQEAQASGRGTFWRSIDDGANLGLAPNKVYTLTHPISHYDEKAGVHSVVGVLVISINDAIFQKHHELDASGYGLARLMVTDRSGHFVHHPDQRYFGQPVAPALVRLLQQGKPDRSLMLDGQQVWFSAVPLAKMGGYLVLTSPLAQQTTQVLRLALLALALLLVCLAVMAVLVHRHARQVVAPLRAVAQRFQRLSQAPQAAHAPLPIPAERDEITDLVTGFNAYLHTVQQQQHATEVLRCTQQELLEQAQTLRTAIEAIDEAFVLFDENDRLVFCNEKYRTLIPAHDLLDLHGKTFEELLRIRIRAGNYANLTQASLPEQDAWVQQRMLIHRDGQQTTEQKLHDGRWLRIVDRKTPTGYTVGFRVDITRLKQMQEAAEAANRAKSDFLANMSHEIRTPMNAIIGMTALVLDSPLTPRQRDYLGKAHTSAKALLQLLNDILDYSKIEAGRMELEQEPFELAALVQQVHDLFAHQLEAKQLQWQQDIDPHLPRYLVGDALRLGQILSNLVSNAIKFTPHGGVQLSFSWQAETAHTITLQGKVSDTGIGMTPEQVQRLFAAFTQADSSITRKYGGTGLGLSIVRQLTHLMGGSVQVQSTAGQGSMFCFQVTLARASEELAPAKATTPEETTPLEFCPATATCINYLQLHQLLAELEPLLQANRLAAKRTSEEIELLLQGSALASAFAPVSIAVRRLQFKPALEALLTFASTLPASTAQ</sequence>
<dbReference type="FunFam" id="1.10.287.130:FF:000002">
    <property type="entry name" value="Two-component osmosensing histidine kinase"/>
    <property type="match status" value="1"/>
</dbReference>
<name>A0A1H9FSH4_9BURK</name>
<organism evidence="19 20">
    <name type="scientific">Giesbergeria anulus</name>
    <dbReference type="NCBI Taxonomy" id="180197"/>
    <lineage>
        <taxon>Bacteria</taxon>
        <taxon>Pseudomonadati</taxon>
        <taxon>Pseudomonadota</taxon>
        <taxon>Betaproteobacteria</taxon>
        <taxon>Burkholderiales</taxon>
        <taxon>Comamonadaceae</taxon>
        <taxon>Giesbergeria</taxon>
    </lineage>
</organism>
<evidence type="ECO:0000313" key="20">
    <source>
        <dbReference type="Proteomes" id="UP000199766"/>
    </source>
</evidence>
<dbReference type="PROSITE" id="PS50109">
    <property type="entry name" value="HIS_KIN"/>
    <property type="match status" value="1"/>
</dbReference>
<evidence type="ECO:0000256" key="12">
    <source>
        <dbReference type="ARBA" id="ARBA00058004"/>
    </source>
</evidence>
<dbReference type="PROSITE" id="PS50885">
    <property type="entry name" value="HAMP"/>
    <property type="match status" value="1"/>
</dbReference>
<dbReference type="Gene3D" id="3.30.450.20">
    <property type="entry name" value="PAS domain"/>
    <property type="match status" value="1"/>
</dbReference>
<dbReference type="OrthoDB" id="8887826at2"/>
<dbReference type="PANTHER" id="PTHR43047">
    <property type="entry name" value="TWO-COMPONENT HISTIDINE PROTEIN KINASE"/>
    <property type="match status" value="1"/>
</dbReference>
<dbReference type="GO" id="GO:0000155">
    <property type="term" value="F:phosphorelay sensor kinase activity"/>
    <property type="evidence" value="ECO:0007669"/>
    <property type="project" value="InterPro"/>
</dbReference>
<comment type="subcellular location">
    <subcellularLocation>
        <location evidence="2">Membrane</location>
    </subcellularLocation>
</comment>
<evidence type="ECO:0000256" key="2">
    <source>
        <dbReference type="ARBA" id="ARBA00004370"/>
    </source>
</evidence>
<evidence type="ECO:0000256" key="6">
    <source>
        <dbReference type="ARBA" id="ARBA00022729"/>
    </source>
</evidence>
<evidence type="ECO:0000256" key="8">
    <source>
        <dbReference type="ARBA" id="ARBA00022777"/>
    </source>
</evidence>
<evidence type="ECO:0000256" key="4">
    <source>
        <dbReference type="ARBA" id="ARBA00022553"/>
    </source>
</evidence>
<dbReference type="SUPFAM" id="SSF55874">
    <property type="entry name" value="ATPase domain of HSP90 chaperone/DNA topoisomerase II/histidine kinase"/>
    <property type="match status" value="1"/>
</dbReference>
<dbReference type="SUPFAM" id="SSF47384">
    <property type="entry name" value="Homodimeric domain of signal transducing histidine kinase"/>
    <property type="match status" value="1"/>
</dbReference>
<dbReference type="InterPro" id="IPR004358">
    <property type="entry name" value="Sig_transdc_His_kin-like_C"/>
</dbReference>
<dbReference type="Gene3D" id="3.30.565.10">
    <property type="entry name" value="Histidine kinase-like ATPase, C-terminal domain"/>
    <property type="match status" value="1"/>
</dbReference>
<keyword evidence="16" id="KW-1133">Transmembrane helix</keyword>
<keyword evidence="6" id="KW-0732">Signal</keyword>
<keyword evidence="11" id="KW-0843">Virulence</keyword>
<dbReference type="PRINTS" id="PR00344">
    <property type="entry name" value="BCTRLSENSOR"/>
</dbReference>
<dbReference type="Pfam" id="PF00512">
    <property type="entry name" value="HisKA"/>
    <property type="match status" value="1"/>
</dbReference>
<dbReference type="EMBL" id="FOGD01000001">
    <property type="protein sequence ID" value="SEQ40418.1"/>
    <property type="molecule type" value="Genomic_DNA"/>
</dbReference>
<dbReference type="AlphaFoldDB" id="A0A1H9FSH4"/>
<dbReference type="FunFam" id="3.30.565.10:FF:000010">
    <property type="entry name" value="Sensor histidine kinase RcsC"/>
    <property type="match status" value="1"/>
</dbReference>
<evidence type="ECO:0000313" key="19">
    <source>
        <dbReference type="EMBL" id="SEQ40418.1"/>
    </source>
</evidence>
<comment type="catalytic activity">
    <reaction evidence="1">
        <text>ATP + protein L-histidine = ADP + protein N-phospho-L-histidine.</text>
        <dbReference type="EC" id="2.7.13.3"/>
    </reaction>
</comment>
<keyword evidence="16" id="KW-0472">Membrane</keyword>
<gene>
    <name evidence="19" type="ORF">SAMN02982919_00621</name>
</gene>
<dbReference type="CDD" id="cd00082">
    <property type="entry name" value="HisKA"/>
    <property type="match status" value="1"/>
</dbReference>
<dbReference type="RefSeq" id="WP_091452522.1">
    <property type="nucleotide sequence ID" value="NZ_FOGD01000001.1"/>
</dbReference>
<comment type="function">
    <text evidence="12">Member of the two-component regulatory system BvgS/BvgA. Phosphorylates BvgA via a four-step phosphorelay in response to environmental signals.</text>
</comment>
<dbReference type="InterPro" id="IPR036097">
    <property type="entry name" value="HisK_dim/P_sf"/>
</dbReference>
<dbReference type="InterPro" id="IPR003594">
    <property type="entry name" value="HATPase_dom"/>
</dbReference>
<feature type="transmembrane region" description="Helical" evidence="16">
    <location>
        <begin position="269"/>
        <end position="290"/>
    </location>
</feature>
<dbReference type="InterPro" id="IPR005467">
    <property type="entry name" value="His_kinase_dom"/>
</dbReference>
<evidence type="ECO:0000256" key="7">
    <source>
        <dbReference type="ARBA" id="ARBA00022741"/>
    </source>
</evidence>
<keyword evidence="7" id="KW-0547">Nucleotide-binding</keyword>
<dbReference type="Proteomes" id="UP000199766">
    <property type="component" value="Unassembled WGS sequence"/>
</dbReference>
<evidence type="ECO:0000256" key="1">
    <source>
        <dbReference type="ARBA" id="ARBA00000085"/>
    </source>
</evidence>
<proteinExistence type="predicted"/>
<evidence type="ECO:0000256" key="14">
    <source>
        <dbReference type="ARBA" id="ARBA00068150"/>
    </source>
</evidence>
<keyword evidence="4" id="KW-0597">Phosphoprotein</keyword>
<dbReference type="InterPro" id="IPR036890">
    <property type="entry name" value="HATPase_C_sf"/>
</dbReference>
<dbReference type="SMART" id="SM00388">
    <property type="entry name" value="HisKA"/>
    <property type="match status" value="1"/>
</dbReference>
<evidence type="ECO:0000256" key="11">
    <source>
        <dbReference type="ARBA" id="ARBA00023026"/>
    </source>
</evidence>
<dbReference type="STRING" id="180197.SAMN02982919_00621"/>
<dbReference type="Pfam" id="PF12860">
    <property type="entry name" value="PAS_7"/>
    <property type="match status" value="1"/>
</dbReference>
<dbReference type="EC" id="2.7.13.3" evidence="3"/>
<evidence type="ECO:0000259" key="18">
    <source>
        <dbReference type="PROSITE" id="PS50885"/>
    </source>
</evidence>
<dbReference type="InterPro" id="IPR003660">
    <property type="entry name" value="HAMP_dom"/>
</dbReference>
<reference evidence="19 20" key="1">
    <citation type="submission" date="2016-10" db="EMBL/GenBank/DDBJ databases">
        <authorList>
            <person name="de Groot N.N."/>
        </authorList>
    </citation>
    <scope>NUCLEOTIDE SEQUENCE [LARGE SCALE GENOMIC DNA]</scope>
    <source>
        <strain evidence="19 20">ATCC 35958</strain>
    </source>
</reference>
<protein>
    <recommendedName>
        <fullName evidence="14">Sensory/regulatory protein RpfC</fullName>
        <ecNumber evidence="3">2.7.13.3</ecNumber>
    </recommendedName>
    <alternativeName>
        <fullName evidence="15">Virulence sensor protein BvgS</fullName>
    </alternativeName>
</protein>
<dbReference type="InterPro" id="IPR003661">
    <property type="entry name" value="HisK_dim/P_dom"/>
</dbReference>
<keyword evidence="9" id="KW-0067">ATP-binding</keyword>
<feature type="transmembrane region" description="Helical" evidence="16">
    <location>
        <begin position="12"/>
        <end position="34"/>
    </location>
</feature>
<accession>A0A1H9FSH4</accession>